<dbReference type="EMBL" id="MU860711">
    <property type="protein sequence ID" value="KAK4233013.1"/>
    <property type="molecule type" value="Genomic_DNA"/>
</dbReference>
<reference evidence="1" key="2">
    <citation type="submission" date="2023-05" db="EMBL/GenBank/DDBJ databases">
        <authorList>
            <consortium name="Lawrence Berkeley National Laboratory"/>
            <person name="Steindorff A."/>
            <person name="Hensen N."/>
            <person name="Bonometti L."/>
            <person name="Westerberg I."/>
            <person name="Brannstrom I.O."/>
            <person name="Guillou S."/>
            <person name="Cros-Aarteil S."/>
            <person name="Calhoun S."/>
            <person name="Haridas S."/>
            <person name="Kuo A."/>
            <person name="Mondo S."/>
            <person name="Pangilinan J."/>
            <person name="Riley R."/>
            <person name="Labutti K."/>
            <person name="Andreopoulos B."/>
            <person name="Lipzen A."/>
            <person name="Chen C."/>
            <person name="Yanf M."/>
            <person name="Daum C."/>
            <person name="Ng V."/>
            <person name="Clum A."/>
            <person name="Ohm R."/>
            <person name="Martin F."/>
            <person name="Silar P."/>
            <person name="Natvig D."/>
            <person name="Lalanne C."/>
            <person name="Gautier V."/>
            <person name="Ament-Velasquez S.L."/>
            <person name="Kruys A."/>
            <person name="Hutchinson M.I."/>
            <person name="Powell A.J."/>
            <person name="Barry K."/>
            <person name="Miller A.N."/>
            <person name="Grigoriev I.V."/>
            <person name="Debuchy R."/>
            <person name="Gladieux P."/>
            <person name="Thoren M.H."/>
            <person name="Johannesson H."/>
        </authorList>
    </citation>
    <scope>NUCLEOTIDE SEQUENCE</scope>
    <source>
        <strain evidence="1">CBS 532.94</strain>
    </source>
</reference>
<keyword evidence="2" id="KW-1185">Reference proteome</keyword>
<dbReference type="Proteomes" id="UP001303760">
    <property type="component" value="Unassembled WGS sequence"/>
</dbReference>
<organism evidence="1 2">
    <name type="scientific">Achaetomium macrosporum</name>
    <dbReference type="NCBI Taxonomy" id="79813"/>
    <lineage>
        <taxon>Eukaryota</taxon>
        <taxon>Fungi</taxon>
        <taxon>Dikarya</taxon>
        <taxon>Ascomycota</taxon>
        <taxon>Pezizomycotina</taxon>
        <taxon>Sordariomycetes</taxon>
        <taxon>Sordariomycetidae</taxon>
        <taxon>Sordariales</taxon>
        <taxon>Chaetomiaceae</taxon>
        <taxon>Achaetomium</taxon>
    </lineage>
</organism>
<gene>
    <name evidence="1" type="ORF">C8A03DRAFT_39310</name>
</gene>
<comment type="caution">
    <text evidence="1">The sequence shown here is derived from an EMBL/GenBank/DDBJ whole genome shotgun (WGS) entry which is preliminary data.</text>
</comment>
<evidence type="ECO:0000313" key="2">
    <source>
        <dbReference type="Proteomes" id="UP001303760"/>
    </source>
</evidence>
<sequence length="398" mass="45967">MTGQQSVRFSEWDEESVHALLQDFLDSALEEEGNEQPFIAKNTEKERDRIWAAWIHFCELAKNVNPDRFWVDFARHPSSPSLQAPVKAFLYKYVENSVKERVVLGPEERVMVRTLNSAYSVIEVWRKLVAAADHTVLRLERREAWKQGPPYDLLFLKWEQERERREGPAYLIGQWILKELSPSLQLEINTFELMIYPLRHLRVSFHAALVHGSVGGFRTRSVLRTTFGQYILSFMRDPNDPTQMRPIVTSIINRSKIKKTQMTTKYRKQKSSVGYSTTLVPFPLVCLGSLVITRALEVGALATSFPSAHDFLHRLVLGKTDSIPNPLKEEFLEKLCFQLSDARYYEIWHQCFLVIGCRKPIRPYALRVGAGARLDESLSIALRNYVMSHSGAVFENDY</sequence>
<protein>
    <submittedName>
        <fullName evidence="1">Uncharacterized protein</fullName>
    </submittedName>
</protein>
<evidence type="ECO:0000313" key="1">
    <source>
        <dbReference type="EMBL" id="KAK4233013.1"/>
    </source>
</evidence>
<proteinExistence type="predicted"/>
<name>A0AAN7H650_9PEZI</name>
<dbReference type="AlphaFoldDB" id="A0AAN7H650"/>
<accession>A0AAN7H650</accession>
<reference evidence="1" key="1">
    <citation type="journal article" date="2023" name="Mol. Phylogenet. Evol.">
        <title>Genome-scale phylogeny and comparative genomics of the fungal order Sordariales.</title>
        <authorList>
            <person name="Hensen N."/>
            <person name="Bonometti L."/>
            <person name="Westerberg I."/>
            <person name="Brannstrom I.O."/>
            <person name="Guillou S."/>
            <person name="Cros-Aarteil S."/>
            <person name="Calhoun S."/>
            <person name="Haridas S."/>
            <person name="Kuo A."/>
            <person name="Mondo S."/>
            <person name="Pangilinan J."/>
            <person name="Riley R."/>
            <person name="LaButti K."/>
            <person name="Andreopoulos B."/>
            <person name="Lipzen A."/>
            <person name="Chen C."/>
            <person name="Yan M."/>
            <person name="Daum C."/>
            <person name="Ng V."/>
            <person name="Clum A."/>
            <person name="Steindorff A."/>
            <person name="Ohm R.A."/>
            <person name="Martin F."/>
            <person name="Silar P."/>
            <person name="Natvig D.O."/>
            <person name="Lalanne C."/>
            <person name="Gautier V."/>
            <person name="Ament-Velasquez S.L."/>
            <person name="Kruys A."/>
            <person name="Hutchinson M.I."/>
            <person name="Powell A.J."/>
            <person name="Barry K."/>
            <person name="Miller A.N."/>
            <person name="Grigoriev I.V."/>
            <person name="Debuchy R."/>
            <person name="Gladieux P."/>
            <person name="Hiltunen Thoren M."/>
            <person name="Johannesson H."/>
        </authorList>
    </citation>
    <scope>NUCLEOTIDE SEQUENCE</scope>
    <source>
        <strain evidence="1">CBS 532.94</strain>
    </source>
</reference>